<comment type="caution">
    <text evidence="1">The sequence shown here is derived from an EMBL/GenBank/DDBJ whole genome shotgun (WGS) entry which is preliminary data.</text>
</comment>
<dbReference type="Proteomes" id="UP001500051">
    <property type="component" value="Unassembled WGS sequence"/>
</dbReference>
<keyword evidence="2" id="KW-1185">Reference proteome</keyword>
<organism evidence="1 2">
    <name type="scientific">Microlunatus aurantiacus</name>
    <dbReference type="NCBI Taxonomy" id="446786"/>
    <lineage>
        <taxon>Bacteria</taxon>
        <taxon>Bacillati</taxon>
        <taxon>Actinomycetota</taxon>
        <taxon>Actinomycetes</taxon>
        <taxon>Propionibacteriales</taxon>
        <taxon>Propionibacteriaceae</taxon>
        <taxon>Microlunatus</taxon>
    </lineage>
</organism>
<evidence type="ECO:0000313" key="2">
    <source>
        <dbReference type="Proteomes" id="UP001500051"/>
    </source>
</evidence>
<reference evidence="2" key="1">
    <citation type="journal article" date="2019" name="Int. J. Syst. Evol. Microbiol.">
        <title>The Global Catalogue of Microorganisms (GCM) 10K type strain sequencing project: providing services to taxonomists for standard genome sequencing and annotation.</title>
        <authorList>
            <consortium name="The Broad Institute Genomics Platform"/>
            <consortium name="The Broad Institute Genome Sequencing Center for Infectious Disease"/>
            <person name="Wu L."/>
            <person name="Ma J."/>
        </authorList>
    </citation>
    <scope>NUCLEOTIDE SEQUENCE [LARGE SCALE GENOMIC DNA]</scope>
    <source>
        <strain evidence="2">JCM 16548</strain>
    </source>
</reference>
<dbReference type="RefSeq" id="WP_344811535.1">
    <property type="nucleotide sequence ID" value="NZ_BAAAYX010000003.1"/>
</dbReference>
<evidence type="ECO:0000313" key="1">
    <source>
        <dbReference type="EMBL" id="GAA3698416.1"/>
    </source>
</evidence>
<dbReference type="EMBL" id="BAAAYX010000003">
    <property type="protein sequence ID" value="GAA3698416.1"/>
    <property type="molecule type" value="Genomic_DNA"/>
</dbReference>
<sequence>MPSKTITFEFVEDGRRPRYILGGDGVSGLFSESERELRPVSESKLADFHSAVVNFIRRIDDNENKVLSKIGREQRIWSALTELLTAGNIIWEYALGDEPSEWLGRLNHLLTAELPPEWWKDPATNSQYMYETRTLGVPDRMLPLDLLPLGERSRFIYGGPEDVVQLAAVFGGFVSRVRYAASHRGVFTHPELRGPRAVLSIQSDKAPAVSEMSIQLSSIEDPIAGLWGPHPYPNSGHFATPDEIARSFTVLDRAPDTGALIDVVHFYSHGYTWSDPAATLLLNVDWKGDPSPLVVRGVHFEKARKKAKDAQATGPIVLLNACHSLGHIGSEWRSTALALITTGTRAILGVRDEIPGAVAVQMSSKVLQLMNSGMSVGSAAVGARWHLLNNYMNPLGLLFATFGDIDSVRSSVR</sequence>
<name>A0ABP7D3Y8_9ACTN</name>
<proteinExistence type="predicted"/>
<protein>
    <recommendedName>
        <fullName evidence="3">CHAT domain-containing protein</fullName>
    </recommendedName>
</protein>
<gene>
    <name evidence="1" type="ORF">GCM10022204_13440</name>
</gene>
<accession>A0ABP7D3Y8</accession>
<evidence type="ECO:0008006" key="3">
    <source>
        <dbReference type="Google" id="ProtNLM"/>
    </source>
</evidence>